<dbReference type="PANTHER" id="PTHR39339:SF1">
    <property type="entry name" value="CHAD DOMAIN-CONTAINING PROTEIN"/>
    <property type="match status" value="1"/>
</dbReference>
<dbReference type="RefSeq" id="WP_344836929.1">
    <property type="nucleotide sequence ID" value="NZ_BAAAUV010000028.1"/>
</dbReference>
<dbReference type="Pfam" id="PF05235">
    <property type="entry name" value="CHAD"/>
    <property type="match status" value="1"/>
</dbReference>
<dbReference type="Gene3D" id="2.40.320.10">
    <property type="entry name" value="Hypothetical Protein Pfu-838710-001"/>
    <property type="match status" value="1"/>
</dbReference>
<dbReference type="InterPro" id="IPR023577">
    <property type="entry name" value="CYTH_domain"/>
</dbReference>
<organism evidence="3 4">
    <name type="scientific">Actinocorallia longicatena</name>
    <dbReference type="NCBI Taxonomy" id="111803"/>
    <lineage>
        <taxon>Bacteria</taxon>
        <taxon>Bacillati</taxon>
        <taxon>Actinomycetota</taxon>
        <taxon>Actinomycetes</taxon>
        <taxon>Streptosporangiales</taxon>
        <taxon>Thermomonosporaceae</taxon>
        <taxon>Actinocorallia</taxon>
    </lineage>
</organism>
<dbReference type="PROSITE" id="PS51707">
    <property type="entry name" value="CYTH"/>
    <property type="match status" value="1"/>
</dbReference>
<gene>
    <name evidence="3" type="ORF">GCM10010468_69080</name>
</gene>
<dbReference type="SMART" id="SM01118">
    <property type="entry name" value="CYTH"/>
    <property type="match status" value="1"/>
</dbReference>
<dbReference type="Proteomes" id="UP001501237">
    <property type="component" value="Unassembled WGS sequence"/>
</dbReference>
<reference evidence="4" key="1">
    <citation type="journal article" date="2019" name="Int. J. Syst. Evol. Microbiol.">
        <title>The Global Catalogue of Microorganisms (GCM) 10K type strain sequencing project: providing services to taxonomists for standard genome sequencing and annotation.</title>
        <authorList>
            <consortium name="The Broad Institute Genomics Platform"/>
            <consortium name="The Broad Institute Genome Sequencing Center for Infectious Disease"/>
            <person name="Wu L."/>
            <person name="Ma J."/>
        </authorList>
    </citation>
    <scope>NUCLEOTIDE SEQUENCE [LARGE SCALE GENOMIC DNA]</scope>
    <source>
        <strain evidence="4">JCM 9377</strain>
    </source>
</reference>
<dbReference type="InterPro" id="IPR007899">
    <property type="entry name" value="CHAD_dom"/>
</dbReference>
<comment type="caution">
    <text evidence="3">The sequence shown here is derived from an EMBL/GenBank/DDBJ whole genome shotgun (WGS) entry which is preliminary data.</text>
</comment>
<proteinExistence type="predicted"/>
<dbReference type="Gene3D" id="1.40.20.10">
    <property type="entry name" value="CHAD domain"/>
    <property type="match status" value="1"/>
</dbReference>
<protein>
    <submittedName>
        <fullName evidence="3">CYTH and CHAD domain-containing protein</fullName>
    </submittedName>
</protein>
<evidence type="ECO:0000259" key="2">
    <source>
        <dbReference type="PROSITE" id="PS51708"/>
    </source>
</evidence>
<keyword evidence="4" id="KW-1185">Reference proteome</keyword>
<dbReference type="PANTHER" id="PTHR39339">
    <property type="entry name" value="SLR1444 PROTEIN"/>
    <property type="match status" value="1"/>
</dbReference>
<evidence type="ECO:0000259" key="1">
    <source>
        <dbReference type="PROSITE" id="PS51707"/>
    </source>
</evidence>
<evidence type="ECO:0000313" key="4">
    <source>
        <dbReference type="Proteomes" id="UP001501237"/>
    </source>
</evidence>
<name>A0ABP6QJD0_9ACTN</name>
<feature type="domain" description="CHAD" evidence="2">
    <location>
        <begin position="199"/>
        <end position="478"/>
    </location>
</feature>
<dbReference type="InterPro" id="IPR033469">
    <property type="entry name" value="CYTH-like_dom_sf"/>
</dbReference>
<dbReference type="SUPFAM" id="SSF55154">
    <property type="entry name" value="CYTH-like phosphatases"/>
    <property type="match status" value="1"/>
</dbReference>
<feature type="domain" description="CYTH" evidence="1">
    <location>
        <begin position="4"/>
        <end position="193"/>
    </location>
</feature>
<accession>A0ABP6QJD0</accession>
<dbReference type="InterPro" id="IPR038186">
    <property type="entry name" value="CHAD_dom_sf"/>
</dbReference>
<dbReference type="PROSITE" id="PS51708">
    <property type="entry name" value="CHAD"/>
    <property type="match status" value="1"/>
</dbReference>
<sequence>MGEHLEIELKFDADAAFVPPDLSDLAEVSDPQVHRLEAVYYDTASLALAARKVTLRRRTGGPDEGWHLKLPAGPDAKREHRAPLSGSLPAELAELVTAYTRGAELVPVATLSTVRTVREVVSADGTAELADDLVTGSIEGTPGTESWREIEIEVVTGEKDQLAPISARLLEAGASRAATSSKLGRLLAPRITALPAWDGTAAGEAVVRYLAGQVADLLYWDPRVRREEYDAVHKMRVAVRRLRSVLKSAGPVVDRGVTDRLQPELSWLADVLGEVRDAEVLHERFAARLDSLPQAPSVAPAWLDEIKARESAGYDRIRAELSGGRYFALLDALEALLESPPLTPRAKKPAVKELPRLLRRSWRRVERAHAAIADAPDAAAGDEAHHDTRKAAKRARYTADATREVLGDQAKAVSRAAKCLQEVLGRFQDGVIAQEALLAATPATPADGFLLGTLYGLERAEVTTALAEVEAAWTAARAQALPALA</sequence>
<dbReference type="CDD" id="cd07374">
    <property type="entry name" value="CYTH-like_Pase"/>
    <property type="match status" value="1"/>
</dbReference>
<dbReference type="SMART" id="SM00880">
    <property type="entry name" value="CHAD"/>
    <property type="match status" value="1"/>
</dbReference>
<dbReference type="Pfam" id="PF01928">
    <property type="entry name" value="CYTH"/>
    <property type="match status" value="1"/>
</dbReference>
<evidence type="ECO:0000313" key="3">
    <source>
        <dbReference type="EMBL" id="GAA3235376.1"/>
    </source>
</evidence>
<dbReference type="EMBL" id="BAAAUV010000028">
    <property type="protein sequence ID" value="GAA3235376.1"/>
    <property type="molecule type" value="Genomic_DNA"/>
</dbReference>